<evidence type="ECO:0000256" key="7">
    <source>
        <dbReference type="ARBA" id="ARBA00022825"/>
    </source>
</evidence>
<dbReference type="Pfam" id="PF00082">
    <property type="entry name" value="Peptidase_S8"/>
    <property type="match status" value="1"/>
</dbReference>
<dbReference type="PROSITE" id="PS51892">
    <property type="entry name" value="SUBTILASE"/>
    <property type="match status" value="1"/>
</dbReference>
<dbReference type="PANTHER" id="PTHR43806">
    <property type="entry name" value="PEPTIDASE S8"/>
    <property type="match status" value="1"/>
</dbReference>
<feature type="region of interest" description="Disordered" evidence="11">
    <location>
        <begin position="328"/>
        <end position="351"/>
    </location>
</feature>
<accession>A0A8J4DRR7</accession>
<evidence type="ECO:0000256" key="5">
    <source>
        <dbReference type="ARBA" id="ARBA00022692"/>
    </source>
</evidence>
<dbReference type="GO" id="GO:0004252">
    <property type="term" value="F:serine-type endopeptidase activity"/>
    <property type="evidence" value="ECO:0007669"/>
    <property type="project" value="UniProtKB-UniRule"/>
</dbReference>
<feature type="active site" description="Charge relay system" evidence="10">
    <location>
        <position position="74"/>
    </location>
</feature>
<dbReference type="InterPro" id="IPR015500">
    <property type="entry name" value="Peptidase_S8_subtilisin-rel"/>
</dbReference>
<evidence type="ECO:0000256" key="11">
    <source>
        <dbReference type="SAM" id="MobiDB-lite"/>
    </source>
</evidence>
<evidence type="ECO:0000256" key="13">
    <source>
        <dbReference type="SAM" id="SignalP"/>
    </source>
</evidence>
<dbReference type="EMBL" id="BOPF01000014">
    <property type="protein sequence ID" value="GIJ47366.1"/>
    <property type="molecule type" value="Genomic_DNA"/>
</dbReference>
<dbReference type="NCBIfam" id="TIGR03921">
    <property type="entry name" value="T7SS_mycosin"/>
    <property type="match status" value="1"/>
</dbReference>
<evidence type="ECO:0000256" key="12">
    <source>
        <dbReference type="SAM" id="Phobius"/>
    </source>
</evidence>
<feature type="active site" description="Charge relay system" evidence="10">
    <location>
        <position position="108"/>
    </location>
</feature>
<proteinExistence type="inferred from homology"/>
<evidence type="ECO:0000256" key="9">
    <source>
        <dbReference type="ARBA" id="ARBA00023136"/>
    </source>
</evidence>
<dbReference type="InterPro" id="IPR023827">
    <property type="entry name" value="Peptidase_S8_Asp-AS"/>
</dbReference>
<dbReference type="Gene3D" id="3.40.50.200">
    <property type="entry name" value="Peptidase S8/S53 domain"/>
    <property type="match status" value="1"/>
</dbReference>
<dbReference type="SUPFAM" id="SSF52743">
    <property type="entry name" value="Subtilisin-like"/>
    <property type="match status" value="1"/>
</dbReference>
<dbReference type="GO" id="GO:0006508">
    <property type="term" value="P:proteolysis"/>
    <property type="evidence" value="ECO:0007669"/>
    <property type="project" value="UniProtKB-KW"/>
</dbReference>
<keyword evidence="9 12" id="KW-0472">Membrane</keyword>
<evidence type="ECO:0000256" key="4">
    <source>
        <dbReference type="ARBA" id="ARBA00022670"/>
    </source>
</evidence>
<comment type="subcellular location">
    <subcellularLocation>
        <location evidence="1">Cell membrane</location>
        <topology evidence="1">Single-pass membrane protein</topology>
    </subcellularLocation>
</comment>
<evidence type="ECO:0000256" key="1">
    <source>
        <dbReference type="ARBA" id="ARBA00004162"/>
    </source>
</evidence>
<dbReference type="AlphaFoldDB" id="A0A8J4DRR7"/>
<evidence type="ECO:0000313" key="15">
    <source>
        <dbReference type="EMBL" id="GIJ47366.1"/>
    </source>
</evidence>
<feature type="chain" id="PRO_5035177097" description="Peptidase S8/S53 domain-containing protein" evidence="13">
    <location>
        <begin position="31"/>
        <end position="388"/>
    </location>
</feature>
<name>A0A8J4DRR7_9ACTN</name>
<dbReference type="InterPro" id="IPR036852">
    <property type="entry name" value="Peptidase_S8/S53_dom_sf"/>
</dbReference>
<keyword evidence="7 10" id="KW-0720">Serine protease</keyword>
<protein>
    <recommendedName>
        <fullName evidence="14">Peptidase S8/S53 domain-containing protein</fullName>
    </recommendedName>
</protein>
<keyword evidence="3" id="KW-1003">Cell membrane</keyword>
<evidence type="ECO:0000256" key="10">
    <source>
        <dbReference type="PROSITE-ProRule" id="PRU01240"/>
    </source>
</evidence>
<keyword evidence="5 12" id="KW-0812">Transmembrane</keyword>
<keyword evidence="13" id="KW-0732">Signal</keyword>
<dbReference type="PRINTS" id="PR00723">
    <property type="entry name" value="SUBTILISIN"/>
</dbReference>
<evidence type="ECO:0000256" key="8">
    <source>
        <dbReference type="ARBA" id="ARBA00022989"/>
    </source>
</evidence>
<feature type="active site" description="Charge relay system" evidence="10">
    <location>
        <position position="272"/>
    </location>
</feature>
<feature type="transmembrane region" description="Helical" evidence="12">
    <location>
        <begin position="366"/>
        <end position="384"/>
    </location>
</feature>
<reference evidence="15" key="1">
    <citation type="submission" date="2021-01" db="EMBL/GenBank/DDBJ databases">
        <title>Whole genome shotgun sequence of Virgisporangium aliadipatigenens NBRC 105644.</title>
        <authorList>
            <person name="Komaki H."/>
            <person name="Tamura T."/>
        </authorList>
    </citation>
    <scope>NUCLEOTIDE SEQUENCE</scope>
    <source>
        <strain evidence="15">NBRC 105644</strain>
    </source>
</reference>
<keyword evidence="4 10" id="KW-0645">Protease</keyword>
<sequence length="388" mass="39123">MRWARATAMAAGLLVVGPVALISFSIPSNAAPACPAAGSAPPVASDPPWPQRRFDLERLNGLADGTGIVVAVVDSGVDATHPQLAPAVRTGLDLLDAGTGGRLDCVGHGTAVASLIAARPQSGAPLRGVAPAATILPVRVTERLDGTDTTNARTVTVAAIAGALRQAVELGARVINLSLTTEVDDPALREAVRFARARDVVLVAAAGNRQEAGSPRPYPAAYEGVIGVGGIQQDGSRVPQSQVGDYVDLVAPGADVVAAAPGGGYGRRTGTSFASAFVAGTAALIRQYHPTLNADQVAARLLATTDPPAAGTGYGSGVLNPYRAVTDQLRNEPPPKAAPLPPAGRDPAAAAVAHAESAARTRAYKLAALALSAALALLLAGAVIPRLR</sequence>
<evidence type="ECO:0000259" key="14">
    <source>
        <dbReference type="Pfam" id="PF00082"/>
    </source>
</evidence>
<dbReference type="Proteomes" id="UP000619260">
    <property type="component" value="Unassembled WGS sequence"/>
</dbReference>
<dbReference type="PROSITE" id="PS00136">
    <property type="entry name" value="SUBTILASE_ASP"/>
    <property type="match status" value="1"/>
</dbReference>
<keyword evidence="16" id="KW-1185">Reference proteome</keyword>
<dbReference type="InterPro" id="IPR000209">
    <property type="entry name" value="Peptidase_S8/S53_dom"/>
</dbReference>
<dbReference type="PROSITE" id="PS00137">
    <property type="entry name" value="SUBTILASE_HIS"/>
    <property type="match status" value="1"/>
</dbReference>
<organism evidence="15 16">
    <name type="scientific">Virgisporangium aliadipatigenens</name>
    <dbReference type="NCBI Taxonomy" id="741659"/>
    <lineage>
        <taxon>Bacteria</taxon>
        <taxon>Bacillati</taxon>
        <taxon>Actinomycetota</taxon>
        <taxon>Actinomycetes</taxon>
        <taxon>Micromonosporales</taxon>
        <taxon>Micromonosporaceae</taxon>
        <taxon>Virgisporangium</taxon>
    </lineage>
</organism>
<comment type="caution">
    <text evidence="15">The sequence shown here is derived from an EMBL/GenBank/DDBJ whole genome shotgun (WGS) entry which is preliminary data.</text>
</comment>
<comment type="similarity">
    <text evidence="2 10">Belongs to the peptidase S8 family.</text>
</comment>
<evidence type="ECO:0000256" key="3">
    <source>
        <dbReference type="ARBA" id="ARBA00022475"/>
    </source>
</evidence>
<feature type="domain" description="Peptidase S8/S53" evidence="14">
    <location>
        <begin position="65"/>
        <end position="315"/>
    </location>
</feature>
<dbReference type="GO" id="GO:0005886">
    <property type="term" value="C:plasma membrane"/>
    <property type="evidence" value="ECO:0007669"/>
    <property type="project" value="UniProtKB-SubCell"/>
</dbReference>
<dbReference type="InterPro" id="IPR023834">
    <property type="entry name" value="T7SS_pept_S8A_mycosin"/>
</dbReference>
<keyword evidence="8 12" id="KW-1133">Transmembrane helix</keyword>
<keyword evidence="6 10" id="KW-0378">Hydrolase</keyword>
<gene>
    <name evidence="15" type="ORF">Val02_42520</name>
</gene>
<feature type="compositionally biased region" description="Pro residues" evidence="11">
    <location>
        <begin position="332"/>
        <end position="344"/>
    </location>
</feature>
<feature type="signal peptide" evidence="13">
    <location>
        <begin position="1"/>
        <end position="30"/>
    </location>
</feature>
<dbReference type="PANTHER" id="PTHR43806:SF11">
    <property type="entry name" value="CEREVISIN-RELATED"/>
    <property type="match status" value="1"/>
</dbReference>
<evidence type="ECO:0000313" key="16">
    <source>
        <dbReference type="Proteomes" id="UP000619260"/>
    </source>
</evidence>
<dbReference type="RefSeq" id="WP_203900858.1">
    <property type="nucleotide sequence ID" value="NZ_BOPF01000014.1"/>
</dbReference>
<evidence type="ECO:0000256" key="2">
    <source>
        <dbReference type="ARBA" id="ARBA00011073"/>
    </source>
</evidence>
<evidence type="ECO:0000256" key="6">
    <source>
        <dbReference type="ARBA" id="ARBA00022801"/>
    </source>
</evidence>
<dbReference type="InterPro" id="IPR022398">
    <property type="entry name" value="Peptidase_S8_His-AS"/>
</dbReference>
<dbReference type="InterPro" id="IPR050131">
    <property type="entry name" value="Peptidase_S8_subtilisin-like"/>
</dbReference>